<organism evidence="1">
    <name type="scientific">Salmonella enterica subsp. enterica serovar Ouagadougou</name>
    <dbReference type="NCBI Taxonomy" id="2564899"/>
    <lineage>
        <taxon>Bacteria</taxon>
        <taxon>Pseudomonadati</taxon>
        <taxon>Pseudomonadota</taxon>
        <taxon>Gammaproteobacteria</taxon>
        <taxon>Enterobacterales</taxon>
        <taxon>Enterobacteriaceae</taxon>
        <taxon>Salmonella</taxon>
    </lineage>
</organism>
<comment type="caution">
    <text evidence="1">The sequence shown here is derived from an EMBL/GenBank/DDBJ whole genome shotgun (WGS) entry which is preliminary data.</text>
</comment>
<proteinExistence type="predicted"/>
<dbReference type="AlphaFoldDB" id="A0A5I0CYB4"/>
<dbReference type="EMBL" id="AAHEBA010000001">
    <property type="protein sequence ID" value="EBV0633497.1"/>
    <property type="molecule type" value="Genomic_DNA"/>
</dbReference>
<accession>A0A5I0CYB4</accession>
<reference evidence="1" key="1">
    <citation type="submission" date="2018-06" db="EMBL/GenBank/DDBJ databases">
        <authorList>
            <person name="Ashton P.M."/>
            <person name="Dallman T."/>
            <person name="Nair S."/>
            <person name="De Pinna E."/>
            <person name="Peters T."/>
            <person name="Grant K."/>
        </authorList>
    </citation>
    <scope>NUCLEOTIDE SEQUENCE</scope>
    <source>
        <strain evidence="1">458084</strain>
    </source>
</reference>
<dbReference type="Pfam" id="PF14085">
    <property type="entry name" value="DUF4265"/>
    <property type="match status" value="1"/>
</dbReference>
<name>A0A5I0CYB4_SALET</name>
<dbReference type="InterPro" id="IPR025361">
    <property type="entry name" value="DUF4265"/>
</dbReference>
<protein>
    <recommendedName>
        <fullName evidence="2">DUF4265 domain-containing protein</fullName>
    </recommendedName>
</protein>
<evidence type="ECO:0000313" key="1">
    <source>
        <dbReference type="EMBL" id="EBV0633497.1"/>
    </source>
</evidence>
<gene>
    <name evidence="1" type="ORF">DNM41_00770</name>
</gene>
<sequence length="141" mass="16319">MERVYFHLVVEEDYPPVSTESVWAEKLSSGNYRIKNIPFYTKDVSLDDVVSVKKGQDGELLFHRVVRHSGNSTLRVVFFEEIFTHRVIRKLENMGCSWENMSGSLYSINVPCPTKTDVVIDYLEKEILHGILDYECGKLNQ</sequence>
<evidence type="ECO:0008006" key="2">
    <source>
        <dbReference type="Google" id="ProtNLM"/>
    </source>
</evidence>